<evidence type="ECO:0000256" key="1">
    <source>
        <dbReference type="SAM" id="Phobius"/>
    </source>
</evidence>
<evidence type="ECO:0000313" key="3">
    <source>
        <dbReference type="Proteomes" id="UP000241421"/>
    </source>
</evidence>
<protein>
    <submittedName>
        <fullName evidence="2">Uncharacterized protein</fullName>
    </submittedName>
</protein>
<organism evidence="2 3">
    <name type="scientific">Massilia glaciei</name>
    <dbReference type="NCBI Taxonomy" id="1524097"/>
    <lineage>
        <taxon>Bacteria</taxon>
        <taxon>Pseudomonadati</taxon>
        <taxon>Pseudomonadota</taxon>
        <taxon>Betaproteobacteria</taxon>
        <taxon>Burkholderiales</taxon>
        <taxon>Oxalobacteraceae</taxon>
        <taxon>Telluria group</taxon>
        <taxon>Massilia</taxon>
    </lineage>
</organism>
<feature type="transmembrane region" description="Helical" evidence="1">
    <location>
        <begin position="175"/>
        <end position="198"/>
    </location>
</feature>
<dbReference type="AlphaFoldDB" id="A0A2U2HIJ6"/>
<keyword evidence="3" id="KW-1185">Reference proteome</keyword>
<comment type="caution">
    <text evidence="2">The sequence shown here is derived from an EMBL/GenBank/DDBJ whole genome shotgun (WGS) entry which is preliminary data.</text>
</comment>
<gene>
    <name evidence="2" type="ORF">C7C56_016485</name>
</gene>
<feature type="transmembrane region" description="Helical" evidence="1">
    <location>
        <begin position="126"/>
        <end position="149"/>
    </location>
</feature>
<accession>A0A2U2HIJ6</accession>
<reference evidence="2 3" key="1">
    <citation type="submission" date="2018-04" db="EMBL/GenBank/DDBJ databases">
        <title>Massilia violaceinigra sp. nov., a novel purple-pigmented bacterium isolated from Tianshan glacier, Xinjiang, China.</title>
        <authorList>
            <person name="Wang H."/>
        </authorList>
    </citation>
    <scope>NUCLEOTIDE SEQUENCE [LARGE SCALE GENOMIC DNA]</scope>
    <source>
        <strain evidence="2 3">B448-2</strain>
    </source>
</reference>
<sequence>MRATAATVAVLALFAAAFWYLQNVAGLIGGEIAPAKLAWLCFALLFWLGLPLLIICDPRTPPRLAQAFGSLLALMAARGVVELVMLYVFHNWSPHYGIAHDLLCAAVLAYFLALAWREGEHRGGKLASTLSLHGIVTTLMFVPEIWFAYYMHTNFGTMGGEAIYFVPDAEKHRHVLNVTAGVVAALAIYLPLFLGFWFHGPTLRHRP</sequence>
<proteinExistence type="predicted"/>
<keyword evidence="1" id="KW-0812">Transmembrane</keyword>
<feature type="transmembrane region" description="Helical" evidence="1">
    <location>
        <begin position="68"/>
        <end position="89"/>
    </location>
</feature>
<dbReference type="EMBL" id="PXWF02000245">
    <property type="protein sequence ID" value="PWF46114.1"/>
    <property type="molecule type" value="Genomic_DNA"/>
</dbReference>
<name>A0A2U2HIJ6_9BURK</name>
<keyword evidence="1" id="KW-0472">Membrane</keyword>
<feature type="transmembrane region" description="Helical" evidence="1">
    <location>
        <begin position="95"/>
        <end position="114"/>
    </location>
</feature>
<dbReference type="Proteomes" id="UP000241421">
    <property type="component" value="Unassembled WGS sequence"/>
</dbReference>
<feature type="transmembrane region" description="Helical" evidence="1">
    <location>
        <begin position="36"/>
        <end position="56"/>
    </location>
</feature>
<evidence type="ECO:0000313" key="2">
    <source>
        <dbReference type="EMBL" id="PWF46114.1"/>
    </source>
</evidence>
<keyword evidence="1" id="KW-1133">Transmembrane helix</keyword>